<keyword evidence="4" id="KW-1185">Reference proteome</keyword>
<gene>
    <name evidence="3" type="ORF">KUF71_019558</name>
</gene>
<feature type="domain" description="Mutator-like transposase" evidence="2">
    <location>
        <begin position="86"/>
        <end position="458"/>
    </location>
</feature>
<organism evidence="3 4">
    <name type="scientific">Frankliniella fusca</name>
    <dbReference type="NCBI Taxonomy" id="407009"/>
    <lineage>
        <taxon>Eukaryota</taxon>
        <taxon>Metazoa</taxon>
        <taxon>Ecdysozoa</taxon>
        <taxon>Arthropoda</taxon>
        <taxon>Hexapoda</taxon>
        <taxon>Insecta</taxon>
        <taxon>Pterygota</taxon>
        <taxon>Neoptera</taxon>
        <taxon>Paraneoptera</taxon>
        <taxon>Thysanoptera</taxon>
        <taxon>Terebrantia</taxon>
        <taxon>Thripoidea</taxon>
        <taxon>Thripidae</taxon>
        <taxon>Frankliniella</taxon>
    </lineage>
</organism>
<evidence type="ECO:0000313" key="3">
    <source>
        <dbReference type="EMBL" id="KAK3929717.1"/>
    </source>
</evidence>
<proteinExistence type="predicted"/>
<feature type="region of interest" description="Disordered" evidence="1">
    <location>
        <begin position="1"/>
        <end position="61"/>
    </location>
</feature>
<dbReference type="PANTHER" id="PTHR31751">
    <property type="entry name" value="SI:CH211-108C17.2-RELATED-RELATED"/>
    <property type="match status" value="1"/>
</dbReference>
<comment type="caution">
    <text evidence="3">The sequence shown here is derived from an EMBL/GenBank/DDBJ whole genome shotgun (WGS) entry which is preliminary data.</text>
</comment>
<evidence type="ECO:0000259" key="2">
    <source>
        <dbReference type="Pfam" id="PF20700"/>
    </source>
</evidence>
<reference evidence="3" key="1">
    <citation type="submission" date="2021-07" db="EMBL/GenBank/DDBJ databases">
        <authorList>
            <person name="Catto M.A."/>
            <person name="Jacobson A."/>
            <person name="Kennedy G."/>
            <person name="Labadie P."/>
            <person name="Hunt B.G."/>
            <person name="Srinivasan R."/>
        </authorList>
    </citation>
    <scope>NUCLEOTIDE SEQUENCE</scope>
    <source>
        <strain evidence="3">PL_HMW_Pooled</strain>
        <tissue evidence="3">Head</tissue>
    </source>
</reference>
<reference evidence="3" key="2">
    <citation type="journal article" date="2023" name="BMC Genomics">
        <title>Pest status, molecular evolution, and epigenetic factors derived from the genome assembly of Frankliniella fusca, a thysanopteran phytovirus vector.</title>
        <authorList>
            <person name="Catto M.A."/>
            <person name="Labadie P.E."/>
            <person name="Jacobson A.L."/>
            <person name="Kennedy G.G."/>
            <person name="Srinivasan R."/>
            <person name="Hunt B.G."/>
        </authorList>
    </citation>
    <scope>NUCLEOTIDE SEQUENCE</scope>
    <source>
        <strain evidence="3">PL_HMW_Pooled</strain>
    </source>
</reference>
<feature type="compositionally biased region" description="Pro residues" evidence="1">
    <location>
        <begin position="48"/>
        <end position="58"/>
    </location>
</feature>
<protein>
    <submittedName>
        <fullName evidence="3">Dextranase</fullName>
    </submittedName>
</protein>
<dbReference type="Proteomes" id="UP001219518">
    <property type="component" value="Unassembled WGS sequence"/>
</dbReference>
<feature type="compositionally biased region" description="Basic residues" evidence="1">
    <location>
        <begin position="1"/>
        <end position="24"/>
    </location>
</feature>
<dbReference type="Pfam" id="PF20700">
    <property type="entry name" value="Mutator"/>
    <property type="match status" value="1"/>
</dbReference>
<dbReference type="AlphaFoldDB" id="A0AAE1HXK6"/>
<dbReference type="InterPro" id="IPR049012">
    <property type="entry name" value="Mutator_transp_dom"/>
</dbReference>
<evidence type="ECO:0000256" key="1">
    <source>
        <dbReference type="SAM" id="MobiDB-lite"/>
    </source>
</evidence>
<name>A0AAE1HXK6_9NEOP</name>
<accession>A0AAE1HXK6</accession>
<dbReference type="EMBL" id="JAHWGI010001403">
    <property type="protein sequence ID" value="KAK3929717.1"/>
    <property type="molecule type" value="Genomic_DNA"/>
</dbReference>
<sequence>MGLRRYSHNSHPKPKARPSKRSRAGKANSQKRWEEKKTAEASTQTQDPAPPQTAPAPTPTSASAKKIARFLKVSSNNEKLAFNYLIIHRDTLVKLTQSVLCDICNLQKIVVRYEESHRFCKKILLVCENFYETNSEVYSSPRVSAMDSSRPPFEINRVLVEAFLSIGSGYAAMERFCMEVGLEIMAPKSWENHLQGLLSKSADFKKEVLDRSRQAVREAHMEEDPTIQNDDVLDICISIDGSWQMRGHASSNGLVAAVDVLTGLVLDFEIMSKYCHMCQMQSSNLGEDSPEFSDWQNNHIDTGECQKNFEGSSGSMEMTGAERLFKRSIEECNMRYVTMLSDGDAKTFQHLQSLNVYLGIQLEKEECVNHVAKRMGTGLREKVKQCKAQKITLGGRGEGALTDNKIDKLTSYYRKAIINNIPNVKAMQNAVFATLEHCSSTDQKPKHSKCPKGEDSWCFYNKAKAKKEHPKSHTEMSLRLNDTVYKQIKPVYQRLATKELMERCLSGGTQNNNECLHSVIWTKQPKGRLVSRSRLEWSVTLAVSEFNMGV</sequence>
<evidence type="ECO:0000313" key="4">
    <source>
        <dbReference type="Proteomes" id="UP001219518"/>
    </source>
</evidence>